<protein>
    <submittedName>
        <fullName evidence="1">Uncharacterized protein</fullName>
    </submittedName>
</protein>
<dbReference type="EMBL" id="BARU01039911">
    <property type="protein sequence ID" value="GAH86304.1"/>
    <property type="molecule type" value="Genomic_DNA"/>
</dbReference>
<comment type="caution">
    <text evidence="1">The sequence shown here is derived from an EMBL/GenBank/DDBJ whole genome shotgun (WGS) entry which is preliminary data.</text>
</comment>
<dbReference type="AlphaFoldDB" id="X1K7S4"/>
<reference evidence="1" key="1">
    <citation type="journal article" date="2014" name="Front. Microbiol.">
        <title>High frequency of phylogenetically diverse reductive dehalogenase-homologous genes in deep subseafloor sedimentary metagenomes.</title>
        <authorList>
            <person name="Kawai M."/>
            <person name="Futagami T."/>
            <person name="Toyoda A."/>
            <person name="Takaki Y."/>
            <person name="Nishi S."/>
            <person name="Hori S."/>
            <person name="Arai W."/>
            <person name="Tsubouchi T."/>
            <person name="Morono Y."/>
            <person name="Uchiyama I."/>
            <person name="Ito T."/>
            <person name="Fujiyama A."/>
            <person name="Inagaki F."/>
            <person name="Takami H."/>
        </authorList>
    </citation>
    <scope>NUCLEOTIDE SEQUENCE</scope>
    <source>
        <strain evidence="1">Expedition CK06-06</strain>
    </source>
</reference>
<evidence type="ECO:0000313" key="1">
    <source>
        <dbReference type="EMBL" id="GAH86304.1"/>
    </source>
</evidence>
<gene>
    <name evidence="1" type="ORF">S03H2_61792</name>
</gene>
<name>X1K7S4_9ZZZZ</name>
<proteinExistence type="predicted"/>
<sequence length="65" mass="7548">PIKILTKQMICLSGVWIPERLLIKAKEQDPDFNLSHYVTHQLQKDYGTAEEQVDYFLEHYGGVAQ</sequence>
<accession>X1K7S4</accession>
<feature type="non-terminal residue" evidence="1">
    <location>
        <position position="1"/>
    </location>
</feature>
<organism evidence="1">
    <name type="scientific">marine sediment metagenome</name>
    <dbReference type="NCBI Taxonomy" id="412755"/>
    <lineage>
        <taxon>unclassified sequences</taxon>
        <taxon>metagenomes</taxon>
        <taxon>ecological metagenomes</taxon>
    </lineage>
</organism>